<dbReference type="EMBL" id="JAPWTJ010000827">
    <property type="protein sequence ID" value="KAJ8975427.1"/>
    <property type="molecule type" value="Genomic_DNA"/>
</dbReference>
<proteinExistence type="inferred from homology"/>
<protein>
    <recommendedName>
        <fullName evidence="8">Mitochondrial import inner membrane translocase subunit Tim21</fullName>
    </recommendedName>
</protein>
<evidence type="ECO:0000256" key="2">
    <source>
        <dbReference type="ARBA" id="ARBA00010867"/>
    </source>
</evidence>
<gene>
    <name evidence="9" type="ORF">NQ317_018936</name>
</gene>
<dbReference type="InterPro" id="IPR038552">
    <property type="entry name" value="Tim21_IMS_sf"/>
</dbReference>
<evidence type="ECO:0000256" key="5">
    <source>
        <dbReference type="ARBA" id="ARBA00022989"/>
    </source>
</evidence>
<evidence type="ECO:0000256" key="6">
    <source>
        <dbReference type="ARBA" id="ARBA00023128"/>
    </source>
</evidence>
<comment type="function">
    <text evidence="8">Essential component of the TIM23 complex, a complex that mediates the translocation of transit peptide-containing proteins across the mitochondrial inner membrane.</text>
</comment>
<evidence type="ECO:0000256" key="4">
    <source>
        <dbReference type="ARBA" id="ARBA00022946"/>
    </source>
</evidence>
<organism evidence="9 10">
    <name type="scientific">Molorchus minor</name>
    <dbReference type="NCBI Taxonomy" id="1323400"/>
    <lineage>
        <taxon>Eukaryota</taxon>
        <taxon>Metazoa</taxon>
        <taxon>Ecdysozoa</taxon>
        <taxon>Arthropoda</taxon>
        <taxon>Hexapoda</taxon>
        <taxon>Insecta</taxon>
        <taxon>Pterygota</taxon>
        <taxon>Neoptera</taxon>
        <taxon>Endopterygota</taxon>
        <taxon>Coleoptera</taxon>
        <taxon>Polyphaga</taxon>
        <taxon>Cucujiformia</taxon>
        <taxon>Chrysomeloidea</taxon>
        <taxon>Cerambycidae</taxon>
        <taxon>Lamiinae</taxon>
        <taxon>Monochamini</taxon>
        <taxon>Molorchus</taxon>
    </lineage>
</organism>
<keyword evidence="10" id="KW-1185">Reference proteome</keyword>
<keyword evidence="3 8" id="KW-0812">Transmembrane</keyword>
<dbReference type="InterPro" id="IPR013261">
    <property type="entry name" value="Tim21"/>
</dbReference>
<comment type="similarity">
    <text evidence="2 8">Belongs to the TIM21 family.</text>
</comment>
<keyword evidence="7 8" id="KW-0472">Membrane</keyword>
<dbReference type="PANTHER" id="PTHR13032:SF6">
    <property type="entry name" value="MITOCHONDRIAL IMPORT INNER MEMBRANE TRANSLOCASE SUBUNIT TIM21"/>
    <property type="match status" value="1"/>
</dbReference>
<keyword evidence="8" id="KW-0811">Translocation</keyword>
<dbReference type="Pfam" id="PF08294">
    <property type="entry name" value="TIM21"/>
    <property type="match status" value="2"/>
</dbReference>
<comment type="subunit">
    <text evidence="8">Component of the TIM23 complex.</text>
</comment>
<dbReference type="Gene3D" id="3.10.450.320">
    <property type="entry name" value="Mitochondrial import inner membrane translocase subunit Tim21"/>
    <property type="match status" value="1"/>
</dbReference>
<dbReference type="PANTHER" id="PTHR13032">
    <property type="entry name" value="MITOCHONDRIAL IMPORT INNER MEMBRANE TRANSLOCASE SUBUNIT TIM21"/>
    <property type="match status" value="1"/>
</dbReference>
<keyword evidence="8" id="KW-0653">Protein transport</keyword>
<evidence type="ECO:0000256" key="7">
    <source>
        <dbReference type="ARBA" id="ARBA00023136"/>
    </source>
</evidence>
<keyword evidence="4" id="KW-0809">Transit peptide</keyword>
<accession>A0ABQ9JDE4</accession>
<comment type="subcellular location">
    <subcellularLocation>
        <location evidence="8">Mitochondrion inner membrane</location>
        <topology evidence="8">Single-pass membrane protein</topology>
    </subcellularLocation>
    <subcellularLocation>
        <location evidence="1">Mitochondrion membrane</location>
        <topology evidence="1">Single-pass membrane protein</topology>
    </subcellularLocation>
</comment>
<feature type="transmembrane region" description="Helical" evidence="8">
    <location>
        <begin position="67"/>
        <end position="86"/>
    </location>
</feature>
<comment type="caution">
    <text evidence="9">The sequence shown here is derived from an EMBL/GenBank/DDBJ whole genome shotgun (WGS) entry which is preliminary data.</text>
</comment>
<keyword evidence="8" id="KW-0813">Transport</keyword>
<evidence type="ECO:0000313" key="9">
    <source>
        <dbReference type="EMBL" id="KAJ8975427.1"/>
    </source>
</evidence>
<evidence type="ECO:0000256" key="3">
    <source>
        <dbReference type="ARBA" id="ARBA00022692"/>
    </source>
</evidence>
<reference evidence="9" key="1">
    <citation type="journal article" date="2023" name="Insect Mol. Biol.">
        <title>Genome sequencing provides insights into the evolution of gene families encoding plant cell wall-degrading enzymes in longhorned beetles.</title>
        <authorList>
            <person name="Shin N.R."/>
            <person name="Okamura Y."/>
            <person name="Kirsch R."/>
            <person name="Pauchet Y."/>
        </authorList>
    </citation>
    <scope>NUCLEOTIDE SEQUENCE</scope>
    <source>
        <strain evidence="9">MMC_N1</strain>
    </source>
</reference>
<evidence type="ECO:0000256" key="8">
    <source>
        <dbReference type="RuleBase" id="RU367142"/>
    </source>
</evidence>
<keyword evidence="5 8" id="KW-1133">Transmembrane helix</keyword>
<name>A0ABQ9JDE4_9CUCU</name>
<dbReference type="Proteomes" id="UP001162164">
    <property type="component" value="Unassembled WGS sequence"/>
</dbReference>
<keyword evidence="8" id="KW-0999">Mitochondrion inner membrane</keyword>
<sequence length="201" mass="23267">MFPVRIIQPLIGNYRPMLKCRSILYQELYKRRKSTKEGALTSARSEIDTNVKPLGEKVKETTKTASYLGIILLGIGVTGTLFYAVFNELFSKQEIQDKLGVPISAYGEENSRRRRRHVSHVIYMGKDDRRHLRMKFYLKGSFHTGTVNLDMVENDVGDFDYRYLFVDVDDMLKNTIVLEDNRNTVMKSSNQLDFASADFKF</sequence>
<keyword evidence="6 8" id="KW-0496">Mitochondrion</keyword>
<evidence type="ECO:0000313" key="10">
    <source>
        <dbReference type="Proteomes" id="UP001162164"/>
    </source>
</evidence>
<evidence type="ECO:0000256" key="1">
    <source>
        <dbReference type="ARBA" id="ARBA00004304"/>
    </source>
</evidence>